<reference evidence="1" key="2">
    <citation type="submission" date="2020-11" db="EMBL/GenBank/DDBJ databases">
        <authorList>
            <person name="McCartney M.A."/>
            <person name="Auch B."/>
            <person name="Kono T."/>
            <person name="Mallez S."/>
            <person name="Becker A."/>
            <person name="Gohl D.M."/>
            <person name="Silverstein K.A.T."/>
            <person name="Koren S."/>
            <person name="Bechman K.B."/>
            <person name="Herman A."/>
            <person name="Abrahante J.E."/>
            <person name="Garbe J."/>
        </authorList>
    </citation>
    <scope>NUCLEOTIDE SEQUENCE</scope>
    <source>
        <strain evidence="1">Duluth1</strain>
        <tissue evidence="1">Whole animal</tissue>
    </source>
</reference>
<dbReference type="AlphaFoldDB" id="A0A9D4KBL0"/>
<organism evidence="1 2">
    <name type="scientific">Dreissena polymorpha</name>
    <name type="common">Zebra mussel</name>
    <name type="synonym">Mytilus polymorpha</name>
    <dbReference type="NCBI Taxonomy" id="45954"/>
    <lineage>
        <taxon>Eukaryota</taxon>
        <taxon>Metazoa</taxon>
        <taxon>Spiralia</taxon>
        <taxon>Lophotrochozoa</taxon>
        <taxon>Mollusca</taxon>
        <taxon>Bivalvia</taxon>
        <taxon>Autobranchia</taxon>
        <taxon>Heteroconchia</taxon>
        <taxon>Euheterodonta</taxon>
        <taxon>Imparidentia</taxon>
        <taxon>Neoheterodontei</taxon>
        <taxon>Myida</taxon>
        <taxon>Dreissenoidea</taxon>
        <taxon>Dreissenidae</taxon>
        <taxon>Dreissena</taxon>
    </lineage>
</organism>
<comment type="caution">
    <text evidence="1">The sequence shown here is derived from an EMBL/GenBank/DDBJ whole genome shotgun (WGS) entry which is preliminary data.</text>
</comment>
<protein>
    <submittedName>
        <fullName evidence="1">Uncharacterized protein</fullName>
    </submittedName>
</protein>
<evidence type="ECO:0000313" key="2">
    <source>
        <dbReference type="Proteomes" id="UP000828390"/>
    </source>
</evidence>
<reference evidence="1" key="1">
    <citation type="journal article" date="2019" name="bioRxiv">
        <title>The Genome of the Zebra Mussel, Dreissena polymorpha: A Resource for Invasive Species Research.</title>
        <authorList>
            <person name="McCartney M.A."/>
            <person name="Auch B."/>
            <person name="Kono T."/>
            <person name="Mallez S."/>
            <person name="Zhang Y."/>
            <person name="Obille A."/>
            <person name="Becker A."/>
            <person name="Abrahante J.E."/>
            <person name="Garbe J."/>
            <person name="Badalamenti J.P."/>
            <person name="Herman A."/>
            <person name="Mangelson H."/>
            <person name="Liachko I."/>
            <person name="Sullivan S."/>
            <person name="Sone E.D."/>
            <person name="Koren S."/>
            <person name="Silverstein K.A.T."/>
            <person name="Beckman K.B."/>
            <person name="Gohl D.M."/>
        </authorList>
    </citation>
    <scope>NUCLEOTIDE SEQUENCE</scope>
    <source>
        <strain evidence="1">Duluth1</strain>
        <tissue evidence="1">Whole animal</tissue>
    </source>
</reference>
<sequence length="63" mass="6987">MSSAKTSEISRVSSAETRFRLLVLVRNKVVGVMASWSDSNFIHRAFFLKTKLTDCSESEASCA</sequence>
<keyword evidence="2" id="KW-1185">Reference proteome</keyword>
<proteinExistence type="predicted"/>
<dbReference type="Proteomes" id="UP000828390">
    <property type="component" value="Unassembled WGS sequence"/>
</dbReference>
<name>A0A9D4KBL0_DREPO</name>
<gene>
    <name evidence="1" type="ORF">DPMN_109774</name>
</gene>
<evidence type="ECO:0000313" key="1">
    <source>
        <dbReference type="EMBL" id="KAH3836404.1"/>
    </source>
</evidence>
<accession>A0A9D4KBL0</accession>
<dbReference type="EMBL" id="JAIWYP010000004">
    <property type="protein sequence ID" value="KAH3836404.1"/>
    <property type="molecule type" value="Genomic_DNA"/>
</dbReference>